<dbReference type="EMBL" id="VUNE01000001">
    <property type="protein sequence ID" value="MST61483.1"/>
    <property type="molecule type" value="Genomic_DNA"/>
</dbReference>
<dbReference type="Gene3D" id="3.40.50.10330">
    <property type="entry name" value="Probable inorganic polyphosphate/atp-NAD kinase, domain 1"/>
    <property type="match status" value="1"/>
</dbReference>
<sequence>MKINIVSHIGAGGNTGKKTLKSLLEYCDKKSISYSVNISEYKGHTIELVKKLSTEDEKLVLIGGDGTLHEAVNALKIIGNKKPIAYLPSGTGNDFARELKITSNPERFIDSLLELESPEELEIIKFTNLNSGNVGYSINSIGFGIDAMIIYLSSINTGKSILKKIGLGKLSYLHYIVSAVKKHKNFDVVLEINNEEYRFNNCLLALVTNHPYFGGGVKIDPYSTSNNNELGFVVANEIKFIDLVMILYRILKFGDHFEKYEKIKRIGSTSMIVRTRVPQYIQSDGESQSPEVISMKFELEKYPFWTCR</sequence>
<dbReference type="PANTHER" id="PTHR12358:SF106">
    <property type="entry name" value="LIPID KINASE YEGS"/>
    <property type="match status" value="1"/>
</dbReference>
<evidence type="ECO:0000256" key="7">
    <source>
        <dbReference type="ARBA" id="ARBA00023209"/>
    </source>
</evidence>
<keyword evidence="11" id="KW-1185">Reference proteome</keyword>
<evidence type="ECO:0000259" key="9">
    <source>
        <dbReference type="PROSITE" id="PS50146"/>
    </source>
</evidence>
<evidence type="ECO:0000256" key="4">
    <source>
        <dbReference type="ARBA" id="ARBA00022741"/>
    </source>
</evidence>
<comment type="similarity">
    <text evidence="2">Belongs to the diacylglycerol/lipid kinase family.</text>
</comment>
<proteinExistence type="inferred from homology"/>
<evidence type="ECO:0000256" key="5">
    <source>
        <dbReference type="ARBA" id="ARBA00022777"/>
    </source>
</evidence>
<comment type="cofactor">
    <cofactor evidence="1">
        <name>Mg(2+)</name>
        <dbReference type="ChEBI" id="CHEBI:18420"/>
    </cofactor>
</comment>
<dbReference type="Pfam" id="PF19279">
    <property type="entry name" value="YegS_C"/>
    <property type="match status" value="1"/>
</dbReference>
<dbReference type="InterPro" id="IPR050187">
    <property type="entry name" value="Lipid_Phosphate_FormReg"/>
</dbReference>
<dbReference type="InterPro" id="IPR045540">
    <property type="entry name" value="YegS/DAGK_C"/>
</dbReference>
<dbReference type="GO" id="GO:0008654">
    <property type="term" value="P:phospholipid biosynthetic process"/>
    <property type="evidence" value="ECO:0007669"/>
    <property type="project" value="UniProtKB-KW"/>
</dbReference>
<dbReference type="GO" id="GO:0005886">
    <property type="term" value="C:plasma membrane"/>
    <property type="evidence" value="ECO:0007669"/>
    <property type="project" value="TreeGrafter"/>
</dbReference>
<reference evidence="10 11" key="1">
    <citation type="submission" date="2019-08" db="EMBL/GenBank/DDBJ databases">
        <title>In-depth cultivation of the pig gut microbiome towards novel bacterial diversity and tailored functional studies.</title>
        <authorList>
            <person name="Wylensek D."/>
            <person name="Hitch T.C.A."/>
            <person name="Clavel T."/>
        </authorList>
    </citation>
    <scope>NUCLEOTIDE SEQUENCE [LARGE SCALE GENOMIC DNA]</scope>
    <source>
        <strain evidence="10 11">WCA-SAB-591-4A-A</strain>
    </source>
</reference>
<keyword evidence="7" id="KW-0443">Lipid metabolism</keyword>
<keyword evidence="7" id="KW-0594">Phospholipid biosynthesis</keyword>
<evidence type="ECO:0000313" key="11">
    <source>
        <dbReference type="Proteomes" id="UP000440713"/>
    </source>
</evidence>
<dbReference type="GO" id="GO:0016301">
    <property type="term" value="F:kinase activity"/>
    <property type="evidence" value="ECO:0007669"/>
    <property type="project" value="UniProtKB-KW"/>
</dbReference>
<dbReference type="GO" id="GO:0005524">
    <property type="term" value="F:ATP binding"/>
    <property type="evidence" value="ECO:0007669"/>
    <property type="project" value="UniProtKB-KW"/>
</dbReference>
<dbReference type="SUPFAM" id="SSF111331">
    <property type="entry name" value="NAD kinase/diacylglycerol kinase-like"/>
    <property type="match status" value="1"/>
</dbReference>
<dbReference type="PANTHER" id="PTHR12358">
    <property type="entry name" value="SPHINGOSINE KINASE"/>
    <property type="match status" value="1"/>
</dbReference>
<protein>
    <submittedName>
        <fullName evidence="10">Lipid kinase</fullName>
    </submittedName>
</protein>
<name>A0A6N7XD57_9FIRM</name>
<dbReference type="Proteomes" id="UP000440713">
    <property type="component" value="Unassembled WGS sequence"/>
</dbReference>
<keyword evidence="4" id="KW-0547">Nucleotide-binding</keyword>
<evidence type="ECO:0000256" key="8">
    <source>
        <dbReference type="ARBA" id="ARBA00023264"/>
    </source>
</evidence>
<dbReference type="InterPro" id="IPR017438">
    <property type="entry name" value="ATP-NAD_kinase_N"/>
</dbReference>
<organism evidence="10 11">
    <name type="scientific">Peptostreptococcus porci</name>
    <dbReference type="NCBI Taxonomy" id="2652282"/>
    <lineage>
        <taxon>Bacteria</taxon>
        <taxon>Bacillati</taxon>
        <taxon>Bacillota</taxon>
        <taxon>Clostridia</taxon>
        <taxon>Peptostreptococcales</taxon>
        <taxon>Peptostreptococcaceae</taxon>
        <taxon>Peptostreptococcus</taxon>
    </lineage>
</organism>
<evidence type="ECO:0000256" key="6">
    <source>
        <dbReference type="ARBA" id="ARBA00022840"/>
    </source>
</evidence>
<keyword evidence="5 10" id="KW-0418">Kinase</keyword>
<evidence type="ECO:0000256" key="1">
    <source>
        <dbReference type="ARBA" id="ARBA00001946"/>
    </source>
</evidence>
<dbReference type="PROSITE" id="PS50146">
    <property type="entry name" value="DAGK"/>
    <property type="match status" value="1"/>
</dbReference>
<evidence type="ECO:0000256" key="3">
    <source>
        <dbReference type="ARBA" id="ARBA00022679"/>
    </source>
</evidence>
<comment type="caution">
    <text evidence="10">The sequence shown here is derived from an EMBL/GenBank/DDBJ whole genome shotgun (WGS) entry which is preliminary data.</text>
</comment>
<evidence type="ECO:0000256" key="2">
    <source>
        <dbReference type="ARBA" id="ARBA00005983"/>
    </source>
</evidence>
<feature type="domain" description="DAGKc" evidence="9">
    <location>
        <begin position="1"/>
        <end position="130"/>
    </location>
</feature>
<keyword evidence="7" id="KW-0444">Lipid biosynthesis</keyword>
<keyword evidence="6" id="KW-0067">ATP-binding</keyword>
<evidence type="ECO:0000313" key="10">
    <source>
        <dbReference type="EMBL" id="MST61483.1"/>
    </source>
</evidence>
<keyword evidence="8" id="KW-1208">Phospholipid metabolism</keyword>
<dbReference type="InterPro" id="IPR016064">
    <property type="entry name" value="NAD/diacylglycerol_kinase_sf"/>
</dbReference>
<dbReference type="RefSeq" id="WP_154536919.1">
    <property type="nucleotide sequence ID" value="NZ_VUNE01000001.1"/>
</dbReference>
<dbReference type="Gene3D" id="2.60.200.40">
    <property type="match status" value="1"/>
</dbReference>
<dbReference type="SMART" id="SM00046">
    <property type="entry name" value="DAGKc"/>
    <property type="match status" value="1"/>
</dbReference>
<dbReference type="Pfam" id="PF00781">
    <property type="entry name" value="DAGK_cat"/>
    <property type="match status" value="1"/>
</dbReference>
<dbReference type="InterPro" id="IPR001206">
    <property type="entry name" value="Diacylglycerol_kinase_cat_dom"/>
</dbReference>
<keyword evidence="3" id="KW-0808">Transferase</keyword>
<gene>
    <name evidence="10" type="ORF">FYJ71_00605</name>
</gene>
<dbReference type="AlphaFoldDB" id="A0A6N7XD57"/>
<accession>A0A6N7XD57</accession>